<feature type="domain" description="LD-carboxypeptidase C-terminal" evidence="9">
    <location>
        <begin position="244"/>
        <end position="362"/>
    </location>
</feature>
<feature type="compositionally biased region" description="Low complexity" evidence="7">
    <location>
        <begin position="46"/>
        <end position="67"/>
    </location>
</feature>
<dbReference type="CDD" id="cd07025">
    <property type="entry name" value="Peptidase_S66"/>
    <property type="match status" value="1"/>
</dbReference>
<evidence type="ECO:0000256" key="2">
    <source>
        <dbReference type="ARBA" id="ARBA00022645"/>
    </source>
</evidence>
<evidence type="ECO:0000313" key="11">
    <source>
        <dbReference type="Proteomes" id="UP000494272"/>
    </source>
</evidence>
<evidence type="ECO:0000256" key="6">
    <source>
        <dbReference type="PIRSR" id="PIRSR028757-1"/>
    </source>
</evidence>
<proteinExistence type="inferred from homology"/>
<dbReference type="EMBL" id="CADIKW010000009">
    <property type="protein sequence ID" value="CAB3891945.1"/>
    <property type="molecule type" value="Genomic_DNA"/>
</dbReference>
<accession>A0A6S7E1J7</accession>
<feature type="active site" description="Charge relay system" evidence="6">
    <location>
        <position position="347"/>
    </location>
</feature>
<dbReference type="EC" id="3.4.16.-" evidence="10"/>
<name>A0A6S7E1J7_9BURK</name>
<evidence type="ECO:0000256" key="7">
    <source>
        <dbReference type="SAM" id="MobiDB-lite"/>
    </source>
</evidence>
<organism evidence="10 11">
    <name type="scientific">Achromobacter dolens</name>
    <dbReference type="NCBI Taxonomy" id="1287738"/>
    <lineage>
        <taxon>Bacteria</taxon>
        <taxon>Pseudomonadati</taxon>
        <taxon>Pseudomonadota</taxon>
        <taxon>Betaproteobacteria</taxon>
        <taxon>Burkholderiales</taxon>
        <taxon>Alcaligenaceae</taxon>
        <taxon>Achromobacter</taxon>
    </lineage>
</organism>
<keyword evidence="2 10" id="KW-0121">Carboxypeptidase</keyword>
<dbReference type="InterPro" id="IPR040449">
    <property type="entry name" value="Peptidase_S66_N"/>
</dbReference>
<feature type="region of interest" description="Disordered" evidence="7">
    <location>
        <begin position="44"/>
        <end position="67"/>
    </location>
</feature>
<gene>
    <name evidence="10" type="primary">ykfA</name>
    <name evidence="10" type="ORF">LMG26841_04018</name>
</gene>
<dbReference type="InterPro" id="IPR027461">
    <property type="entry name" value="Carboxypeptidase_A_C_sf"/>
</dbReference>
<dbReference type="PROSITE" id="PS51318">
    <property type="entry name" value="TAT"/>
    <property type="match status" value="1"/>
</dbReference>
<evidence type="ECO:0000256" key="4">
    <source>
        <dbReference type="ARBA" id="ARBA00022801"/>
    </source>
</evidence>
<dbReference type="AlphaFoldDB" id="A0A6S7E1J7"/>
<dbReference type="SUPFAM" id="SSF141986">
    <property type="entry name" value="LD-carboxypeptidase A C-terminal domain-like"/>
    <property type="match status" value="1"/>
</dbReference>
<dbReference type="GO" id="GO:0006508">
    <property type="term" value="P:proteolysis"/>
    <property type="evidence" value="ECO:0007669"/>
    <property type="project" value="UniProtKB-KW"/>
</dbReference>
<dbReference type="InterPro" id="IPR040921">
    <property type="entry name" value="Peptidase_S66C"/>
</dbReference>
<evidence type="ECO:0000313" key="10">
    <source>
        <dbReference type="EMBL" id="CAB3891945.1"/>
    </source>
</evidence>
<evidence type="ECO:0000259" key="8">
    <source>
        <dbReference type="Pfam" id="PF02016"/>
    </source>
</evidence>
<dbReference type="GO" id="GO:0004180">
    <property type="term" value="F:carboxypeptidase activity"/>
    <property type="evidence" value="ECO:0007669"/>
    <property type="project" value="UniProtKB-KW"/>
</dbReference>
<dbReference type="InterPro" id="IPR003507">
    <property type="entry name" value="S66_fam"/>
</dbReference>
<keyword evidence="3" id="KW-0645">Protease</keyword>
<keyword evidence="11" id="KW-1185">Reference proteome</keyword>
<dbReference type="PANTHER" id="PTHR30237:SF2">
    <property type="entry name" value="MUREIN TETRAPEPTIDE CARBOXYPEPTIDASE"/>
    <property type="match status" value="1"/>
</dbReference>
<dbReference type="Pfam" id="PF02016">
    <property type="entry name" value="Peptidase_S66"/>
    <property type="match status" value="1"/>
</dbReference>
<dbReference type="GO" id="GO:0008236">
    <property type="term" value="F:serine-type peptidase activity"/>
    <property type="evidence" value="ECO:0007669"/>
    <property type="project" value="UniProtKB-KW"/>
</dbReference>
<dbReference type="Gene3D" id="3.50.30.60">
    <property type="entry name" value="LD-carboxypeptidase A C-terminal domain-like"/>
    <property type="match status" value="1"/>
</dbReference>
<dbReference type="PANTHER" id="PTHR30237">
    <property type="entry name" value="MURAMOYLTETRAPEPTIDE CARBOXYPEPTIDASE"/>
    <property type="match status" value="1"/>
</dbReference>
<feature type="domain" description="LD-carboxypeptidase N-terminal" evidence="8">
    <location>
        <begin position="75"/>
        <end position="194"/>
    </location>
</feature>
<dbReference type="InterPro" id="IPR029062">
    <property type="entry name" value="Class_I_gatase-like"/>
</dbReference>
<protein>
    <submittedName>
        <fullName evidence="10">Putative murein peptide carboxypeptidase</fullName>
        <ecNumber evidence="10">3.4.16.-</ecNumber>
    </submittedName>
</protein>
<dbReference type="PIRSF" id="PIRSF028757">
    <property type="entry name" value="LD-carboxypeptidase"/>
    <property type="match status" value="1"/>
</dbReference>
<comment type="similarity">
    <text evidence="1">Belongs to the peptidase S66 family.</text>
</comment>
<evidence type="ECO:0000259" key="9">
    <source>
        <dbReference type="Pfam" id="PF17676"/>
    </source>
</evidence>
<dbReference type="Pfam" id="PF17676">
    <property type="entry name" value="Peptidase_S66C"/>
    <property type="match status" value="1"/>
</dbReference>
<keyword evidence="4 10" id="KW-0378">Hydrolase</keyword>
<evidence type="ECO:0000256" key="3">
    <source>
        <dbReference type="ARBA" id="ARBA00022670"/>
    </source>
</evidence>
<sequence length="382" mass="39593">MPARQGEGRALNDPARRGLLKAAGALGLSGLALAGCASRVAGPGDRGAAAPSSAQSAAAPRRDAPVPALRPGGRVAIVAPASAAEGAAFEAAEWLQARGYDPRIMPAALTRGDAPYDYLAGDDDARLNDLHAAFADPAIDAVWCLQGGFGSWRLADRLDIGLLRQHPKPFIGYSDITALHLAIQRHAGFVTFHGPMLAQDLVAGKQEPTASHVLAMVGGQIGQGGWIDAPPESNPVVLAPGVASGRLVGGNLALVAAMIGSRHEIATRDAILFIEDVNEALPRIDRLLSQLRAAGKFDRIKGVLAGNFTRLGLPGGDAVGQSLLFPLLLEQFQARGIPVLAAWPSGHGDPNLTLPLGALVTLDTQRRGLRLEQAVAVQAAPL</sequence>
<dbReference type="SUPFAM" id="SSF52317">
    <property type="entry name" value="Class I glutamine amidotransferase-like"/>
    <property type="match status" value="1"/>
</dbReference>
<dbReference type="InterPro" id="IPR006311">
    <property type="entry name" value="TAT_signal"/>
</dbReference>
<evidence type="ECO:0000256" key="1">
    <source>
        <dbReference type="ARBA" id="ARBA00010233"/>
    </source>
</evidence>
<dbReference type="InterPro" id="IPR027478">
    <property type="entry name" value="LdcA_N"/>
</dbReference>
<reference evidence="10 11" key="1">
    <citation type="submission" date="2020-04" db="EMBL/GenBank/DDBJ databases">
        <authorList>
            <person name="De Canck E."/>
        </authorList>
    </citation>
    <scope>NUCLEOTIDE SEQUENCE [LARGE SCALE GENOMIC DNA]</scope>
    <source>
        <strain evidence="10 11">LMG 26841</strain>
    </source>
</reference>
<feature type="active site" description="Charge relay system" evidence="6">
    <location>
        <position position="275"/>
    </location>
</feature>
<dbReference type="Proteomes" id="UP000494272">
    <property type="component" value="Unassembled WGS sequence"/>
</dbReference>
<dbReference type="Gene3D" id="3.40.50.10740">
    <property type="entry name" value="Class I glutamine amidotransferase-like"/>
    <property type="match status" value="1"/>
</dbReference>
<feature type="active site" description="Nucleophile" evidence="6">
    <location>
        <position position="174"/>
    </location>
</feature>
<keyword evidence="5" id="KW-0720">Serine protease</keyword>
<evidence type="ECO:0000256" key="5">
    <source>
        <dbReference type="ARBA" id="ARBA00022825"/>
    </source>
</evidence>